<reference evidence="3" key="1">
    <citation type="submission" date="2023-03" db="EMBL/GenBank/DDBJ databases">
        <authorList>
            <person name="Steffen K."/>
            <person name="Cardenas P."/>
        </authorList>
    </citation>
    <scope>NUCLEOTIDE SEQUENCE</scope>
</reference>
<evidence type="ECO:0000256" key="1">
    <source>
        <dbReference type="SAM" id="SignalP"/>
    </source>
</evidence>
<dbReference type="AlphaFoldDB" id="A0AA35RIM6"/>
<evidence type="ECO:0000313" key="3">
    <source>
        <dbReference type="EMBL" id="CAI8011296.1"/>
    </source>
</evidence>
<feature type="chain" id="PRO_5041463814" description="ABC-type glycine betaine transport system substrate-binding domain-containing protein" evidence="1">
    <location>
        <begin position="26"/>
        <end position="333"/>
    </location>
</feature>
<dbReference type="GO" id="GO:0043190">
    <property type="term" value="C:ATP-binding cassette (ABC) transporter complex"/>
    <property type="evidence" value="ECO:0007669"/>
    <property type="project" value="InterPro"/>
</dbReference>
<sequence length="333" mass="36736">MKILKNRWIGLSMIVALAMVLAVGAACSETSDEDESETRGTLYLVDQDWNGQLVTTAVMQILLEQEMDHTVATKFAPADSAPLFIGLEKGDFHFVCCNWPSYSAALLEEYVDADDGAKVERVGPVGITGETGWYVPSYVINGDADRGIDAVAPNLRSVSDLNEYKSVFATSDTGTKGRLLEFTAAWDTKPAERLEAFGADFQEVFAGSEGAALAQVDAAFQRGEPVLTYLWEPHWAHAKYNLVQIEMPDWTSDCYPGGSNYNCGFPTDAVAKLAWPGLKDEFPEAYQFLSRFKMTNQQQNEIVLNLTENDLTVRQAAQAWVDANEAVWRACDP</sequence>
<gene>
    <name evidence="3" type="ORF">GBAR_LOCUS7310</name>
</gene>
<evidence type="ECO:0000313" key="4">
    <source>
        <dbReference type="Proteomes" id="UP001174909"/>
    </source>
</evidence>
<dbReference type="Gene3D" id="3.40.190.100">
    <property type="entry name" value="Glycine betaine-binding periplasmic protein, domain 2"/>
    <property type="match status" value="1"/>
</dbReference>
<dbReference type="EMBL" id="CASHTH010001095">
    <property type="protein sequence ID" value="CAI8011296.1"/>
    <property type="molecule type" value="Genomic_DNA"/>
</dbReference>
<name>A0AA35RIM6_GEOBA</name>
<dbReference type="PROSITE" id="PS51257">
    <property type="entry name" value="PROKAR_LIPOPROTEIN"/>
    <property type="match status" value="1"/>
</dbReference>
<dbReference type="InterPro" id="IPR007210">
    <property type="entry name" value="ABC_Gly_betaine_transp_sub-bd"/>
</dbReference>
<dbReference type="Pfam" id="PF04069">
    <property type="entry name" value="OpuAC"/>
    <property type="match status" value="1"/>
</dbReference>
<dbReference type="Proteomes" id="UP001174909">
    <property type="component" value="Unassembled WGS sequence"/>
</dbReference>
<protein>
    <recommendedName>
        <fullName evidence="2">ABC-type glycine betaine transport system substrate-binding domain-containing protein</fullName>
    </recommendedName>
</protein>
<dbReference type="SUPFAM" id="SSF53850">
    <property type="entry name" value="Periplasmic binding protein-like II"/>
    <property type="match status" value="1"/>
</dbReference>
<keyword evidence="4" id="KW-1185">Reference proteome</keyword>
<dbReference type="GO" id="GO:0022857">
    <property type="term" value="F:transmembrane transporter activity"/>
    <property type="evidence" value="ECO:0007669"/>
    <property type="project" value="InterPro"/>
</dbReference>
<comment type="caution">
    <text evidence="3">The sequence shown here is derived from an EMBL/GenBank/DDBJ whole genome shotgun (WGS) entry which is preliminary data.</text>
</comment>
<organism evidence="3 4">
    <name type="scientific">Geodia barretti</name>
    <name type="common">Barrett's horny sponge</name>
    <dbReference type="NCBI Taxonomy" id="519541"/>
    <lineage>
        <taxon>Eukaryota</taxon>
        <taxon>Metazoa</taxon>
        <taxon>Porifera</taxon>
        <taxon>Demospongiae</taxon>
        <taxon>Heteroscleromorpha</taxon>
        <taxon>Tetractinellida</taxon>
        <taxon>Astrophorina</taxon>
        <taxon>Geodiidae</taxon>
        <taxon>Geodia</taxon>
    </lineage>
</organism>
<feature type="signal peptide" evidence="1">
    <location>
        <begin position="1"/>
        <end position="25"/>
    </location>
</feature>
<accession>A0AA35RIM6</accession>
<dbReference type="Gene3D" id="3.40.190.10">
    <property type="entry name" value="Periplasmic binding protein-like II"/>
    <property type="match status" value="1"/>
</dbReference>
<proteinExistence type="predicted"/>
<feature type="domain" description="ABC-type glycine betaine transport system substrate-binding" evidence="2">
    <location>
        <begin position="43"/>
        <end position="322"/>
    </location>
</feature>
<keyword evidence="1" id="KW-0732">Signal</keyword>
<evidence type="ECO:0000259" key="2">
    <source>
        <dbReference type="Pfam" id="PF04069"/>
    </source>
</evidence>